<dbReference type="AlphaFoldDB" id="A0A3M6QD82"/>
<evidence type="ECO:0000313" key="3">
    <source>
        <dbReference type="EMBL" id="RMX00452.1"/>
    </source>
</evidence>
<reference evidence="5 6" key="1">
    <citation type="submission" date="2018-10" db="EMBL/GenBank/DDBJ databases">
        <title>Comamonadaceae CDC group NO-1 genome sequencing and assembly.</title>
        <authorList>
            <person name="Bernier A.-M."/>
            <person name="Bernard K."/>
        </authorList>
    </citation>
    <scope>NUCLEOTIDE SEQUENCE [LARGE SCALE GENOMIC DNA]</scope>
    <source>
        <strain evidence="3 5">NML161473</strain>
        <strain evidence="4 6">NML970147</strain>
    </source>
</reference>
<dbReference type="InterPro" id="IPR052196">
    <property type="entry name" value="Bact_Kbp"/>
</dbReference>
<dbReference type="CDD" id="cd00118">
    <property type="entry name" value="LysM"/>
    <property type="match status" value="1"/>
</dbReference>
<feature type="signal peptide" evidence="1">
    <location>
        <begin position="1"/>
        <end position="36"/>
    </location>
</feature>
<accession>A0A3M6QD82</accession>
<feature type="domain" description="LysM" evidence="2">
    <location>
        <begin position="68"/>
        <end position="117"/>
    </location>
</feature>
<dbReference type="PROSITE" id="PS51257">
    <property type="entry name" value="PROKAR_LIPOPROTEIN"/>
    <property type="match status" value="1"/>
</dbReference>
<evidence type="ECO:0000313" key="5">
    <source>
        <dbReference type="Proteomes" id="UP000267035"/>
    </source>
</evidence>
<dbReference type="PANTHER" id="PTHR34700:SF4">
    <property type="entry name" value="PHAGE-LIKE ELEMENT PBSX PROTEIN XKDP"/>
    <property type="match status" value="1"/>
</dbReference>
<dbReference type="EMBL" id="RDQL01000005">
    <property type="protein sequence ID" value="RMX00452.1"/>
    <property type="molecule type" value="Genomic_DNA"/>
</dbReference>
<evidence type="ECO:0000313" key="6">
    <source>
        <dbReference type="Proteomes" id="UP000267521"/>
    </source>
</evidence>
<dbReference type="Proteomes" id="UP000267521">
    <property type="component" value="Unassembled WGS sequence"/>
</dbReference>
<gene>
    <name evidence="3" type="ORF">EBQ25_05135</name>
    <name evidence="4" type="ORF">EBQ26_02390</name>
</gene>
<dbReference type="SUPFAM" id="SSF54106">
    <property type="entry name" value="LysM domain"/>
    <property type="match status" value="1"/>
</dbReference>
<evidence type="ECO:0000259" key="2">
    <source>
        <dbReference type="PROSITE" id="PS51782"/>
    </source>
</evidence>
<protein>
    <submittedName>
        <fullName evidence="3">LysM peptidoglycan-binding domain-containing protein</fullName>
    </submittedName>
</protein>
<dbReference type="InterPro" id="IPR018392">
    <property type="entry name" value="LysM"/>
</dbReference>
<name>A0A3M6QD82_9BURK</name>
<organism evidence="3 5">
    <name type="scientific">Allofranklinella schreckenbergeri</name>
    <dbReference type="NCBI Taxonomy" id="1076744"/>
    <lineage>
        <taxon>Bacteria</taxon>
        <taxon>Pseudomonadati</taxon>
        <taxon>Pseudomonadota</taxon>
        <taxon>Betaproteobacteria</taxon>
        <taxon>Burkholderiales</taxon>
        <taxon>Comamonadaceae</taxon>
        <taxon>Allofranklinella</taxon>
    </lineage>
</organism>
<feature type="chain" id="PRO_5018263914" evidence="1">
    <location>
        <begin position="37"/>
        <end position="407"/>
    </location>
</feature>
<dbReference type="Gene3D" id="3.10.350.10">
    <property type="entry name" value="LysM domain"/>
    <property type="match status" value="1"/>
</dbReference>
<dbReference type="SMART" id="SM00257">
    <property type="entry name" value="LysM"/>
    <property type="match status" value="1"/>
</dbReference>
<dbReference type="Pfam" id="PF01476">
    <property type="entry name" value="LysM"/>
    <property type="match status" value="1"/>
</dbReference>
<sequence length="407" mass="44706">MNLSRKNHSITRSWPQAGGLLSIAMAACLLAGPAQAHKYPVSAHQRAIAQQVAARGLPVHELRADAPQTYTVKRGDTLWGISGMYLSKPWRWPELWGMNASTVKNPHLIYPGQVLHLDIHEGYARLGVRSSGAGGVVKLSPGVRLEPMESAPLPTVRRDLIEPFLVRPVIKDLNDMGDLPTVLASVDDRLIMGNGDRIYVRGSDAVPLSTREGSPKHLSIFRKAKPLQDPETQDILGFEGEYVGQARIVRDEFFEEAVDKKGRPIEEYRPATLEVTKAVTEVRVGDKLDLIKEEAEYANFVPHLPPPHIEGRVVSIYADQAVTNAGSGQVVAINLGSNDAMEVGHVVQILRKGRLARDPEQKGGRVRLPDEPNGVLLIFRVFDRVSYGLIMDSHDPVSVGDKLVAPQ</sequence>
<dbReference type="Proteomes" id="UP000267035">
    <property type="component" value="Unassembled WGS sequence"/>
</dbReference>
<comment type="caution">
    <text evidence="3">The sequence shown here is derived from an EMBL/GenBank/DDBJ whole genome shotgun (WGS) entry which is preliminary data.</text>
</comment>
<keyword evidence="1" id="KW-0732">Signal</keyword>
<evidence type="ECO:0000256" key="1">
    <source>
        <dbReference type="SAM" id="SignalP"/>
    </source>
</evidence>
<accession>A0A3M6QC64</accession>
<dbReference type="InterPro" id="IPR036779">
    <property type="entry name" value="LysM_dom_sf"/>
</dbReference>
<dbReference type="PANTHER" id="PTHR34700">
    <property type="entry name" value="POTASSIUM BINDING PROTEIN KBP"/>
    <property type="match status" value="1"/>
</dbReference>
<proteinExistence type="predicted"/>
<evidence type="ECO:0000313" key="4">
    <source>
        <dbReference type="EMBL" id="RMX00743.1"/>
    </source>
</evidence>
<keyword evidence="5" id="KW-1185">Reference proteome</keyword>
<dbReference type="EMBL" id="RDQM01000002">
    <property type="protein sequence ID" value="RMX00743.1"/>
    <property type="molecule type" value="Genomic_DNA"/>
</dbReference>
<dbReference type="PROSITE" id="PS51782">
    <property type="entry name" value="LYSM"/>
    <property type="match status" value="1"/>
</dbReference>